<proteinExistence type="predicted"/>
<reference evidence="4" key="3">
    <citation type="submission" date="2025-04" db="UniProtKB">
        <authorList>
            <consortium name="RefSeq"/>
        </authorList>
    </citation>
    <scope>IDENTIFICATION</scope>
    <source>
        <strain evidence="4">CBS 781.70</strain>
    </source>
</reference>
<keyword evidence="1" id="KW-0732">Signal</keyword>
<feature type="chain" id="PRO_5044631576" evidence="1">
    <location>
        <begin position="19"/>
        <end position="106"/>
    </location>
</feature>
<protein>
    <submittedName>
        <fullName evidence="2 4">Uncharacterized protein</fullName>
    </submittedName>
</protein>
<gene>
    <name evidence="2 4" type="ORF">P152DRAFT_166501</name>
</gene>
<accession>A0A6G1FTW3</accession>
<evidence type="ECO:0000313" key="2">
    <source>
        <dbReference type="EMBL" id="KAF1809237.1"/>
    </source>
</evidence>
<evidence type="ECO:0000313" key="3">
    <source>
        <dbReference type="Proteomes" id="UP000504638"/>
    </source>
</evidence>
<evidence type="ECO:0000313" key="4">
    <source>
        <dbReference type="RefSeq" id="XP_033530868.1"/>
    </source>
</evidence>
<sequence>MTAVPITLIIVLISLIIAFKGDAIGERLGQTSTSAGKCLRRQRYAASQWIKSRWTAKRRNLREFGGELPMYSENDDPLPPARRATDLSAHSTINVFDYEVLDVENE</sequence>
<organism evidence="2">
    <name type="scientific">Eremomyces bilateralis CBS 781.70</name>
    <dbReference type="NCBI Taxonomy" id="1392243"/>
    <lineage>
        <taxon>Eukaryota</taxon>
        <taxon>Fungi</taxon>
        <taxon>Dikarya</taxon>
        <taxon>Ascomycota</taxon>
        <taxon>Pezizomycotina</taxon>
        <taxon>Dothideomycetes</taxon>
        <taxon>Dothideomycetes incertae sedis</taxon>
        <taxon>Eremomycetales</taxon>
        <taxon>Eremomycetaceae</taxon>
        <taxon>Eremomyces</taxon>
    </lineage>
</organism>
<reference evidence="4" key="2">
    <citation type="submission" date="2020-04" db="EMBL/GenBank/DDBJ databases">
        <authorList>
            <consortium name="NCBI Genome Project"/>
        </authorList>
    </citation>
    <scope>NUCLEOTIDE SEQUENCE</scope>
    <source>
        <strain evidence="4">CBS 781.70</strain>
    </source>
</reference>
<dbReference type="GeneID" id="54414622"/>
<reference evidence="2 4" key="1">
    <citation type="submission" date="2020-01" db="EMBL/GenBank/DDBJ databases">
        <authorList>
            <consortium name="DOE Joint Genome Institute"/>
            <person name="Haridas S."/>
            <person name="Albert R."/>
            <person name="Binder M."/>
            <person name="Bloem J."/>
            <person name="Labutti K."/>
            <person name="Salamov A."/>
            <person name="Andreopoulos B."/>
            <person name="Baker S.E."/>
            <person name="Barry K."/>
            <person name="Bills G."/>
            <person name="Bluhm B.H."/>
            <person name="Cannon C."/>
            <person name="Castanera R."/>
            <person name="Culley D.E."/>
            <person name="Daum C."/>
            <person name="Ezra D."/>
            <person name="Gonzalez J.B."/>
            <person name="Henrissat B."/>
            <person name="Kuo A."/>
            <person name="Liang C."/>
            <person name="Lipzen A."/>
            <person name="Lutzoni F."/>
            <person name="Magnuson J."/>
            <person name="Mondo S."/>
            <person name="Nolan M."/>
            <person name="Ohm R."/>
            <person name="Pangilinan J."/>
            <person name="Park H.-J."/>
            <person name="Ramirez L."/>
            <person name="Alfaro M."/>
            <person name="Sun H."/>
            <person name="Tritt A."/>
            <person name="Yoshinaga Y."/>
            <person name="Zwiers L.-H."/>
            <person name="Turgeon B.G."/>
            <person name="Goodwin S.B."/>
            <person name="Spatafora J.W."/>
            <person name="Crous P.W."/>
            <person name="Grigoriev I.V."/>
        </authorList>
    </citation>
    <scope>NUCLEOTIDE SEQUENCE</scope>
    <source>
        <strain evidence="2 4">CBS 781.70</strain>
    </source>
</reference>
<evidence type="ECO:0000256" key="1">
    <source>
        <dbReference type="SAM" id="SignalP"/>
    </source>
</evidence>
<dbReference type="EMBL" id="ML975174">
    <property type="protein sequence ID" value="KAF1809237.1"/>
    <property type="molecule type" value="Genomic_DNA"/>
</dbReference>
<keyword evidence="3" id="KW-1185">Reference proteome</keyword>
<dbReference type="RefSeq" id="XP_033530868.1">
    <property type="nucleotide sequence ID" value="XM_033674052.1"/>
</dbReference>
<dbReference type="AlphaFoldDB" id="A0A6G1FTW3"/>
<name>A0A6G1FTW3_9PEZI</name>
<feature type="signal peptide" evidence="1">
    <location>
        <begin position="1"/>
        <end position="18"/>
    </location>
</feature>
<dbReference type="Proteomes" id="UP000504638">
    <property type="component" value="Unplaced"/>
</dbReference>